<gene>
    <name evidence="2" type="ORF">SH1V18_36210</name>
</gene>
<keyword evidence="3" id="KW-1185">Reference proteome</keyword>
<name>A0A9W6DFE7_9FIRM</name>
<proteinExistence type="predicted"/>
<dbReference type="InterPro" id="IPR011009">
    <property type="entry name" value="Kinase-like_dom_sf"/>
</dbReference>
<evidence type="ECO:0000313" key="2">
    <source>
        <dbReference type="EMBL" id="GKX31141.1"/>
    </source>
</evidence>
<evidence type="ECO:0000259" key="1">
    <source>
        <dbReference type="Pfam" id="PF01636"/>
    </source>
</evidence>
<accession>A0A9W6DFE7</accession>
<organism evidence="2 3">
    <name type="scientific">Vallitalea longa</name>
    <dbReference type="NCBI Taxonomy" id="2936439"/>
    <lineage>
        <taxon>Bacteria</taxon>
        <taxon>Bacillati</taxon>
        <taxon>Bacillota</taxon>
        <taxon>Clostridia</taxon>
        <taxon>Lachnospirales</taxon>
        <taxon>Vallitaleaceae</taxon>
        <taxon>Vallitalea</taxon>
    </lineage>
</organism>
<evidence type="ECO:0000313" key="3">
    <source>
        <dbReference type="Proteomes" id="UP001144256"/>
    </source>
</evidence>
<dbReference type="Proteomes" id="UP001144256">
    <property type="component" value="Unassembled WGS sequence"/>
</dbReference>
<dbReference type="RefSeq" id="WP_281817888.1">
    <property type="nucleotide sequence ID" value="NZ_BRLB01000014.1"/>
</dbReference>
<dbReference type="Gene3D" id="3.90.1200.10">
    <property type="match status" value="1"/>
</dbReference>
<dbReference type="SUPFAM" id="SSF56112">
    <property type="entry name" value="Protein kinase-like (PK-like)"/>
    <property type="match status" value="1"/>
</dbReference>
<dbReference type="InterPro" id="IPR002575">
    <property type="entry name" value="Aminoglycoside_PTrfase"/>
</dbReference>
<dbReference type="EMBL" id="BRLB01000014">
    <property type="protein sequence ID" value="GKX31141.1"/>
    <property type="molecule type" value="Genomic_DNA"/>
</dbReference>
<dbReference type="Pfam" id="PF01636">
    <property type="entry name" value="APH"/>
    <property type="match status" value="1"/>
</dbReference>
<dbReference type="PANTHER" id="PTHR41283:SF1">
    <property type="entry name" value="AMINOGLYCOSIDE PHOSPHOTRANSFERASE DOMAIN-CONTAINING PROTEIN"/>
    <property type="match status" value="1"/>
</dbReference>
<reference evidence="2" key="1">
    <citation type="submission" date="2022-06" db="EMBL/GenBank/DDBJ databases">
        <title>Vallitalea longa sp. nov., an anaerobic bacterium isolated from marine sediment.</title>
        <authorList>
            <person name="Hirano S."/>
            <person name="Terahara T."/>
            <person name="Mori K."/>
            <person name="Hamada M."/>
            <person name="Matsumoto R."/>
            <person name="Kobayashi T."/>
        </authorList>
    </citation>
    <scope>NUCLEOTIDE SEQUENCE</scope>
    <source>
        <strain evidence="2">SH18-1</strain>
    </source>
</reference>
<feature type="domain" description="Aminoglycoside phosphotransferase" evidence="1">
    <location>
        <begin position="17"/>
        <end position="240"/>
    </location>
</feature>
<sequence length="307" mass="36181">MNIAFSEIPNSCSWNKIELVNKGWSNDKKYYIETQNGTRLLLRVSDITQYERRKKEYDIMNQLDELDILISRPIDFGTCNKDQDVYTLLTWINGKDAETVLPSLTDMEKYNLGFETGKILRKIHQIPAPEGQLSWSERFNKKIDRNIRNYESCEIKFQGSDNIIKYINQNRYLLEERKQSLQHGDYHVGNMIVTEHSKIGIIDFNRVDFGDPWEEFNRITWCADISNLFASGRINGYFDNDVPDTFFRLMALYIGSNQLSSIPWAIPFGQTEINVMINQAQNVLKWYDNFQTYIPKWYVKNYAKNHS</sequence>
<comment type="caution">
    <text evidence="2">The sequence shown here is derived from an EMBL/GenBank/DDBJ whole genome shotgun (WGS) entry which is preliminary data.</text>
</comment>
<dbReference type="PANTHER" id="PTHR41283">
    <property type="entry name" value="AMINOGLYCOSIDE PHOSPHOTRANSFERASE"/>
    <property type="match status" value="1"/>
</dbReference>
<protein>
    <submittedName>
        <fullName evidence="2">Phosphotransferase family protein</fullName>
    </submittedName>
</protein>
<dbReference type="AlphaFoldDB" id="A0A9W6DFE7"/>